<dbReference type="InterPro" id="IPR043142">
    <property type="entry name" value="PapC-like_C_sf"/>
</dbReference>
<evidence type="ECO:0000313" key="14">
    <source>
        <dbReference type="EMBL" id="BCU55549.1"/>
    </source>
</evidence>
<gene>
    <name evidence="14" type="ORF">ENKO_21430</name>
</gene>
<organism evidence="14 15">
    <name type="scientific">Enterobacter kobei</name>
    <dbReference type="NCBI Taxonomy" id="208224"/>
    <lineage>
        <taxon>Bacteria</taxon>
        <taxon>Pseudomonadati</taxon>
        <taxon>Pseudomonadota</taxon>
        <taxon>Gammaproteobacteria</taxon>
        <taxon>Enterobacterales</taxon>
        <taxon>Enterobacteriaceae</taxon>
        <taxon>Enterobacter</taxon>
        <taxon>Enterobacter cloacae complex</taxon>
    </lineage>
</organism>
<evidence type="ECO:0000256" key="8">
    <source>
        <dbReference type="ARBA" id="ARBA00023136"/>
    </source>
</evidence>
<comment type="subcellular location">
    <subcellularLocation>
        <location evidence="1 10">Cell outer membrane</location>
        <topology evidence="1 10">Multi-pass membrane protein</topology>
    </subcellularLocation>
</comment>
<dbReference type="AlphaFoldDB" id="A0AA86IQ94"/>
<evidence type="ECO:0000256" key="5">
    <source>
        <dbReference type="ARBA" id="ARBA00022558"/>
    </source>
</evidence>
<dbReference type="InterPro" id="IPR025885">
    <property type="entry name" value="PapC_N"/>
</dbReference>
<dbReference type="Gene3D" id="2.60.40.2610">
    <property type="entry name" value="Outer membrane usher protein FimD, plug domain"/>
    <property type="match status" value="1"/>
</dbReference>
<dbReference type="Gene3D" id="3.10.20.410">
    <property type="match status" value="1"/>
</dbReference>
<dbReference type="Gene3D" id="2.60.40.3110">
    <property type="match status" value="1"/>
</dbReference>
<dbReference type="PANTHER" id="PTHR30451">
    <property type="entry name" value="OUTER MEMBRANE USHER PROTEIN"/>
    <property type="match status" value="1"/>
</dbReference>
<proteinExistence type="inferred from homology"/>
<evidence type="ECO:0000256" key="11">
    <source>
        <dbReference type="SAM" id="SignalP"/>
    </source>
</evidence>
<evidence type="ECO:0000256" key="1">
    <source>
        <dbReference type="ARBA" id="ARBA00004571"/>
    </source>
</evidence>
<keyword evidence="4" id="KW-1134">Transmembrane beta strand</keyword>
<dbReference type="Pfam" id="PF13953">
    <property type="entry name" value="PapC_C"/>
    <property type="match status" value="1"/>
</dbReference>
<dbReference type="SUPFAM" id="SSF141729">
    <property type="entry name" value="FimD N-terminal domain-like"/>
    <property type="match status" value="1"/>
</dbReference>
<keyword evidence="6 10" id="KW-0812">Transmembrane</keyword>
<keyword evidence="7 11" id="KW-0732">Signal</keyword>
<keyword evidence="5 10" id="KW-1029">Fimbrium biogenesis</keyword>
<keyword evidence="3 10" id="KW-0813">Transport</keyword>
<dbReference type="GO" id="GO:0009279">
    <property type="term" value="C:cell outer membrane"/>
    <property type="evidence" value="ECO:0007669"/>
    <property type="project" value="UniProtKB-SubCell"/>
</dbReference>
<dbReference type="FunFam" id="2.60.40.3110:FF:000001">
    <property type="entry name" value="Putative fimbrial outer membrane usher"/>
    <property type="match status" value="1"/>
</dbReference>
<comment type="similarity">
    <text evidence="2 10">Belongs to the fimbrial export usher family.</text>
</comment>
<evidence type="ECO:0000256" key="9">
    <source>
        <dbReference type="ARBA" id="ARBA00023237"/>
    </source>
</evidence>
<dbReference type="InterPro" id="IPR025949">
    <property type="entry name" value="PapC-like_C"/>
</dbReference>
<feature type="domain" description="PapC N-terminal" evidence="13">
    <location>
        <begin position="29"/>
        <end position="174"/>
    </location>
</feature>
<dbReference type="Pfam" id="PF13954">
    <property type="entry name" value="PapC_N"/>
    <property type="match status" value="1"/>
</dbReference>
<keyword evidence="9 10" id="KW-0998">Cell outer membrane</keyword>
<dbReference type="GO" id="GO:0009297">
    <property type="term" value="P:pilus assembly"/>
    <property type="evidence" value="ECO:0007669"/>
    <property type="project" value="InterPro"/>
</dbReference>
<dbReference type="InterPro" id="IPR000015">
    <property type="entry name" value="Fimb_usher"/>
</dbReference>
<dbReference type="Proteomes" id="UP000682928">
    <property type="component" value="Chromosome"/>
</dbReference>
<dbReference type="GO" id="GO:0015473">
    <property type="term" value="F:fimbrial usher porin activity"/>
    <property type="evidence" value="ECO:0007669"/>
    <property type="project" value="InterPro"/>
</dbReference>
<evidence type="ECO:0000256" key="3">
    <source>
        <dbReference type="ARBA" id="ARBA00022448"/>
    </source>
</evidence>
<sequence>MHLYFRRGLALCVVPFMLLPSQGLTADRFNPAALEIDAPQAVKVDLSQFSQRDSQAAGVYRVDIEINGEIRRSEAVTFARAKNGTLVPQFTLEKWQSLGINTGQIATLLNNQPARVVTEPQREMPEVATAFDFARQRLKISVPQALLNRTAQGEVDPSLWDDGIPALLLNYSLSGARSWMAGNSTDNHFLNLRSGANLTGWRLRNYSTLSYSPPTGDDWRSAYSYLQHDVRSLKGQFITGDTATPADVFDSVSFRGLQLISDDNMLPESLRGFAPTIRGIARSSAQVTVRQQGAVIYQTYVAPGAFAITDLYPASSSGDLMVTVTESNGESHTFSQPFSAVPVMQREGRLKYAFSAGKYRSFRSGARNPYLGQGSAIYGLSNGVTLYGGSQISDHYHALNLGTGAIVGDLGSASLDATWARSQLGTYTEQGLQYRLQYAKTLADPGTTLSAGINLYSGGDYYNFNDASDWRNEDRNDNPAAKKSQYRAELTQTLNDGKWGALALSWYQLRYRGGMNDQQTLSVNYNASIGEISYGLMISDSRTHDGFNDRQIAFTASMPLGRTIPDTWASFSASGGPHAPSLYQAGINGTLLKDKNLSYNLSEGYGTRGEGNSGNVNASWLGSAGQLGGGYTYSRQNKQLNYSVQGSLLGHAEGITLGQPLPGDLSALALVKAPGAAGVKINNSTGLYTDPRGYAVVRYLNAYRRTRVALDTTSLPGNVDIDSNVLSVVPGAGAVVLAPFDTRTGGRLLITLHYHGGLLPFGAMVNLDQQSHVSGIVDENGQVYLSGLPPEGVLLVRWEGGACQARYAVPPQDLQRVTQASAQCQ</sequence>
<evidence type="ECO:0000259" key="13">
    <source>
        <dbReference type="Pfam" id="PF13954"/>
    </source>
</evidence>
<dbReference type="Pfam" id="PF00577">
    <property type="entry name" value="Usher"/>
    <property type="match status" value="1"/>
</dbReference>
<evidence type="ECO:0000259" key="12">
    <source>
        <dbReference type="Pfam" id="PF13953"/>
    </source>
</evidence>
<dbReference type="PANTHER" id="PTHR30451:SF21">
    <property type="entry name" value="FIMBRIAL USHER DOMAIN-CONTAINING PROTEIN YDET-RELATED"/>
    <property type="match status" value="1"/>
</dbReference>
<protein>
    <submittedName>
        <fullName evidence="14">Outer membrane usher protein</fullName>
    </submittedName>
</protein>
<dbReference type="Gene3D" id="2.60.40.2070">
    <property type="match status" value="1"/>
</dbReference>
<feature type="domain" description="PapC-like C-terminal" evidence="12">
    <location>
        <begin position="749"/>
        <end position="811"/>
    </location>
</feature>
<evidence type="ECO:0000313" key="15">
    <source>
        <dbReference type="Proteomes" id="UP000682928"/>
    </source>
</evidence>
<evidence type="ECO:0000256" key="7">
    <source>
        <dbReference type="ARBA" id="ARBA00022729"/>
    </source>
</evidence>
<dbReference type="InterPro" id="IPR042186">
    <property type="entry name" value="FimD_plug_dom"/>
</dbReference>
<dbReference type="InterPro" id="IPR018030">
    <property type="entry name" value="Fimbrial_membr_usher_CS"/>
</dbReference>
<feature type="signal peptide" evidence="11">
    <location>
        <begin position="1"/>
        <end position="26"/>
    </location>
</feature>
<name>A0AA86IQ94_9ENTR</name>
<evidence type="ECO:0000256" key="6">
    <source>
        <dbReference type="ARBA" id="ARBA00022692"/>
    </source>
</evidence>
<feature type="chain" id="PRO_5041720127" evidence="11">
    <location>
        <begin position="27"/>
        <end position="825"/>
    </location>
</feature>
<reference evidence="14" key="1">
    <citation type="submission" date="2021-04" db="EMBL/GenBank/DDBJ databases">
        <title>Difference and commonality of drug resistance evolution in various bacteria. and drug sensitivity profiles.</title>
        <authorList>
            <person name="Maeda T."/>
            <person name="Shibai A."/>
            <person name="Kawada K."/>
            <person name="Kotani H."/>
            <person name="Tarusawa Y."/>
            <person name="Tanabe K."/>
            <person name="Furusawa C."/>
        </authorList>
    </citation>
    <scope>NUCLEOTIDE SEQUENCE</scope>
    <source>
        <strain evidence="14">JCM 8580</strain>
    </source>
</reference>
<dbReference type="PROSITE" id="PS01151">
    <property type="entry name" value="FIMBRIAL_USHER"/>
    <property type="match status" value="1"/>
</dbReference>
<dbReference type="InterPro" id="IPR037224">
    <property type="entry name" value="PapC_N_sf"/>
</dbReference>
<keyword evidence="8 10" id="KW-0472">Membrane</keyword>
<accession>A0AA86IQ94</accession>
<evidence type="ECO:0000256" key="4">
    <source>
        <dbReference type="ARBA" id="ARBA00022452"/>
    </source>
</evidence>
<dbReference type="EMBL" id="AP024590">
    <property type="protein sequence ID" value="BCU55549.1"/>
    <property type="molecule type" value="Genomic_DNA"/>
</dbReference>
<dbReference type="RefSeq" id="WP_088218581.1">
    <property type="nucleotide sequence ID" value="NZ_AP024590.1"/>
</dbReference>
<evidence type="ECO:0000256" key="10">
    <source>
        <dbReference type="RuleBase" id="RU003884"/>
    </source>
</evidence>
<evidence type="ECO:0000256" key="2">
    <source>
        <dbReference type="ARBA" id="ARBA00008064"/>
    </source>
</evidence>